<dbReference type="PROSITE" id="PS00662">
    <property type="entry name" value="T2SP_E"/>
    <property type="match status" value="1"/>
</dbReference>
<comment type="caution">
    <text evidence="3">The sequence shown here is derived from an EMBL/GenBank/DDBJ whole genome shotgun (WGS) entry which is preliminary data.</text>
</comment>
<name>A0ABP5D9X3_9ACTN</name>
<proteinExistence type="inferred from homology"/>
<dbReference type="NCBIfam" id="TIGR01420">
    <property type="entry name" value="pilT_fam"/>
    <property type="match status" value="1"/>
</dbReference>
<dbReference type="PANTHER" id="PTHR30486">
    <property type="entry name" value="TWITCHING MOTILITY PROTEIN PILT"/>
    <property type="match status" value="1"/>
</dbReference>
<keyword evidence="4" id="KW-1185">Reference proteome</keyword>
<dbReference type="EMBL" id="BAAAPB010000008">
    <property type="protein sequence ID" value="GAA1976586.1"/>
    <property type="molecule type" value="Genomic_DNA"/>
</dbReference>
<comment type="similarity">
    <text evidence="1">Belongs to the GSP E family.</text>
</comment>
<dbReference type="Gene3D" id="3.40.50.300">
    <property type="entry name" value="P-loop containing nucleotide triphosphate hydrolases"/>
    <property type="match status" value="1"/>
</dbReference>
<dbReference type="InterPro" id="IPR006321">
    <property type="entry name" value="PilT/PilU"/>
</dbReference>
<evidence type="ECO:0000313" key="3">
    <source>
        <dbReference type="EMBL" id="GAA1976586.1"/>
    </source>
</evidence>
<dbReference type="Proteomes" id="UP001500571">
    <property type="component" value="Unassembled WGS sequence"/>
</dbReference>
<evidence type="ECO:0000313" key="4">
    <source>
        <dbReference type="Proteomes" id="UP001500571"/>
    </source>
</evidence>
<dbReference type="InterPro" id="IPR001482">
    <property type="entry name" value="T2SS/T4SS_dom"/>
</dbReference>
<evidence type="ECO:0000259" key="2">
    <source>
        <dbReference type="PROSITE" id="PS00662"/>
    </source>
</evidence>
<dbReference type="Pfam" id="PF00437">
    <property type="entry name" value="T2SSE"/>
    <property type="match status" value="1"/>
</dbReference>
<organism evidence="3 4">
    <name type="scientific">Nocardioides panacihumi</name>
    <dbReference type="NCBI Taxonomy" id="400774"/>
    <lineage>
        <taxon>Bacteria</taxon>
        <taxon>Bacillati</taxon>
        <taxon>Actinomycetota</taxon>
        <taxon>Actinomycetes</taxon>
        <taxon>Propionibacteriales</taxon>
        <taxon>Nocardioidaceae</taxon>
        <taxon>Nocardioides</taxon>
    </lineage>
</organism>
<reference evidence="4" key="1">
    <citation type="journal article" date="2019" name="Int. J. Syst. Evol. Microbiol.">
        <title>The Global Catalogue of Microorganisms (GCM) 10K type strain sequencing project: providing services to taxonomists for standard genome sequencing and annotation.</title>
        <authorList>
            <consortium name="The Broad Institute Genomics Platform"/>
            <consortium name="The Broad Institute Genome Sequencing Center for Infectious Disease"/>
            <person name="Wu L."/>
            <person name="Ma J."/>
        </authorList>
    </citation>
    <scope>NUCLEOTIDE SEQUENCE [LARGE SCALE GENOMIC DNA]</scope>
    <source>
        <strain evidence="4">JCM 15309</strain>
    </source>
</reference>
<dbReference type="PANTHER" id="PTHR30486:SF16">
    <property type="entry name" value="TWITCHING MOTILITY PROTEIN PILT"/>
    <property type="match status" value="1"/>
</dbReference>
<accession>A0ABP5D9X3</accession>
<dbReference type="SUPFAM" id="SSF52540">
    <property type="entry name" value="P-loop containing nucleoside triphosphate hydrolases"/>
    <property type="match status" value="1"/>
</dbReference>
<protein>
    <submittedName>
        <fullName evidence="3">Type IV pilus twitching motility protein PilT</fullName>
    </submittedName>
</protein>
<dbReference type="InterPro" id="IPR003593">
    <property type="entry name" value="AAA+_ATPase"/>
</dbReference>
<dbReference type="RefSeq" id="WP_344048375.1">
    <property type="nucleotide sequence ID" value="NZ_BAAAPB010000008.1"/>
</dbReference>
<gene>
    <name evidence="3" type="ORF">GCM10009798_42230</name>
</gene>
<dbReference type="CDD" id="cd01131">
    <property type="entry name" value="PilT"/>
    <property type="match status" value="1"/>
</dbReference>
<dbReference type="InterPro" id="IPR027417">
    <property type="entry name" value="P-loop_NTPase"/>
</dbReference>
<sequence length="366" mass="39562">MHTNVHRIGSRVDQLLADLWQAGGTDLLLSVGLPPMLRVDGALVPAPGTAVLGADDTEALLAEVLTPVQAAAWQDSREFDFSFSWRDDARIRGNAFTQRGLTAVALRMIPRSIPSPDALGLPPVLRDLALRHQGLILMTGPTGSGKSTTLASLIDLINRTRGCHIITIEDPIEYVHEHKVAAVNQREVGTDTANFPDALRSVLREDPDVLLVGEMRDLESIQFALTVAETGHLVFATLHTNDTAQSIGRMIDVFPAEQQAQIRVQLAAALSAVVYQRLIPKVGGGMTAAYEVLVATPAVRNLVKEGKTHQLRNSLVTGARDGMVTLEQSLSHLVQQGVVSEADAVARSLYPRDIELRPRFAAALRA</sequence>
<dbReference type="Gene3D" id="3.30.450.90">
    <property type="match status" value="1"/>
</dbReference>
<feature type="domain" description="Bacterial type II secretion system protein E" evidence="2">
    <location>
        <begin position="203"/>
        <end position="217"/>
    </location>
</feature>
<evidence type="ECO:0000256" key="1">
    <source>
        <dbReference type="ARBA" id="ARBA00006611"/>
    </source>
</evidence>
<dbReference type="SMART" id="SM00382">
    <property type="entry name" value="AAA"/>
    <property type="match status" value="1"/>
</dbReference>
<dbReference type="InterPro" id="IPR050921">
    <property type="entry name" value="T4SS_GSP_E_ATPase"/>
</dbReference>